<reference evidence="1" key="1">
    <citation type="submission" date="2022-10" db="EMBL/GenBank/DDBJ databases">
        <title>Culturing micro-colonial fungi from biological soil crusts in the Mojave desert and describing Neophaeococcomyces mojavensis, and introducing the new genera and species Taxawa tesnikishii.</title>
        <authorList>
            <person name="Kurbessoian T."/>
            <person name="Stajich J.E."/>
        </authorList>
    </citation>
    <scope>NUCLEOTIDE SEQUENCE</scope>
    <source>
        <strain evidence="1">JES_112</strain>
    </source>
</reference>
<evidence type="ECO:0000313" key="2">
    <source>
        <dbReference type="Proteomes" id="UP001172386"/>
    </source>
</evidence>
<keyword evidence="2" id="KW-1185">Reference proteome</keyword>
<sequence>MATPEALIEIWTLYAFGSLFIFLRVFSRTKLVGIRGYRLDDYLVWFAWVAYTWMTVAAHIVGQTSDTSHLTMEERLAMTREQRKLRSLGSKWSMVGWYTYITLIWTLKFNMLCFYQRVVGGVWVRKFIKPTMGLVAVSGLAIYILFAVSCRPFHKLWQVLPAPGANCYPQNPAFLIIVLVLNLTTDLCIMAIPTPVIIPLKTSIPRKIGLLLLFGGGTFVMMAAVLRVYYVLAQGVGQTSAIWSCREDIIAILVGQATMIRSLCTKRFWTGQASSSSEPHPPKACQGSGGVKLSVQPQKVASRLGFTKLSKPKDPYNVSVLETRNYSEEHIFENDGSTYTPFDKRHETWAQTVVASFDGTGTTECSQHRANIERTVDVESIGDNEVGDVEEQKLNYGHTNREPSSWNAF</sequence>
<comment type="caution">
    <text evidence="1">The sequence shown here is derived from an EMBL/GenBank/DDBJ whole genome shotgun (WGS) entry which is preliminary data.</text>
</comment>
<proteinExistence type="predicted"/>
<dbReference type="EMBL" id="JAPDRQ010000021">
    <property type="protein sequence ID" value="KAJ9661679.1"/>
    <property type="molecule type" value="Genomic_DNA"/>
</dbReference>
<accession>A0ACC3AGF0</accession>
<dbReference type="Proteomes" id="UP001172386">
    <property type="component" value="Unassembled WGS sequence"/>
</dbReference>
<protein>
    <submittedName>
        <fullName evidence="1">Uncharacterized protein</fullName>
    </submittedName>
</protein>
<evidence type="ECO:0000313" key="1">
    <source>
        <dbReference type="EMBL" id="KAJ9661679.1"/>
    </source>
</evidence>
<name>A0ACC3AGF0_9EURO</name>
<organism evidence="1 2">
    <name type="scientific">Neophaeococcomyces mojaviensis</name>
    <dbReference type="NCBI Taxonomy" id="3383035"/>
    <lineage>
        <taxon>Eukaryota</taxon>
        <taxon>Fungi</taxon>
        <taxon>Dikarya</taxon>
        <taxon>Ascomycota</taxon>
        <taxon>Pezizomycotina</taxon>
        <taxon>Eurotiomycetes</taxon>
        <taxon>Chaetothyriomycetidae</taxon>
        <taxon>Chaetothyriales</taxon>
        <taxon>Chaetothyriales incertae sedis</taxon>
        <taxon>Neophaeococcomyces</taxon>
    </lineage>
</organism>
<gene>
    <name evidence="1" type="ORF">H2198_001855</name>
</gene>